<proteinExistence type="predicted"/>
<feature type="compositionally biased region" description="Polar residues" evidence="1">
    <location>
        <begin position="134"/>
        <end position="151"/>
    </location>
</feature>
<reference evidence="2 3" key="1">
    <citation type="submission" date="2018-06" db="EMBL/GenBank/DDBJ databases">
        <authorList>
            <consortium name="Pathogen Informatics"/>
            <person name="Doyle S."/>
        </authorList>
    </citation>
    <scope>NUCLEOTIDE SEQUENCE [LARGE SCALE GENOMIC DNA]</scope>
    <source>
        <strain evidence="2 3">NCTC11842</strain>
    </source>
</reference>
<evidence type="ECO:0000313" key="3">
    <source>
        <dbReference type="Proteomes" id="UP000250443"/>
    </source>
</evidence>
<evidence type="ECO:0000313" key="2">
    <source>
        <dbReference type="EMBL" id="SPZ02543.1"/>
    </source>
</evidence>
<sequence length="151" mass="16402">MAHQAESKYFDLHTTGVGYLNRIREVKVRKGAPFLACTVAALHGSADDVEYSYIDCKVAGEEAQKLVRRCIPAVEAGKKVLISFRIGDIWADAFTHPRGEKQGQPGASLKGRLLFIAWIKVDGGLVYEAEKPSLSPQTTDAQSSEPTLAVA</sequence>
<organism evidence="2 3">
    <name type="scientific">Pseudomonas luteola</name>
    <dbReference type="NCBI Taxonomy" id="47886"/>
    <lineage>
        <taxon>Bacteria</taxon>
        <taxon>Pseudomonadati</taxon>
        <taxon>Pseudomonadota</taxon>
        <taxon>Gammaproteobacteria</taxon>
        <taxon>Pseudomonadales</taxon>
        <taxon>Pseudomonadaceae</taxon>
        <taxon>Pseudomonas</taxon>
    </lineage>
</organism>
<dbReference type="EMBL" id="UAUF01000007">
    <property type="protein sequence ID" value="SPZ02543.1"/>
    <property type="molecule type" value="Genomic_DNA"/>
</dbReference>
<feature type="region of interest" description="Disordered" evidence="1">
    <location>
        <begin position="132"/>
        <end position="151"/>
    </location>
</feature>
<dbReference type="Pfam" id="PF12101">
    <property type="entry name" value="DUF3577"/>
    <property type="match status" value="1"/>
</dbReference>
<evidence type="ECO:0000256" key="1">
    <source>
        <dbReference type="SAM" id="MobiDB-lite"/>
    </source>
</evidence>
<gene>
    <name evidence="2" type="ORF">NCTC11842_00664</name>
</gene>
<accession>A0A2X2C5Q1</accession>
<dbReference type="Proteomes" id="UP000250443">
    <property type="component" value="Unassembled WGS sequence"/>
</dbReference>
<name>A0A2X2C5Q1_PSELU</name>
<dbReference type="NCBIfam" id="NF040584">
    <property type="entry name" value="STY4534_fam"/>
    <property type="match status" value="1"/>
</dbReference>
<protein>
    <submittedName>
        <fullName evidence="2">Protein of uncharacterized function (DUF3577)</fullName>
    </submittedName>
</protein>
<dbReference type="InterPro" id="IPR021960">
    <property type="entry name" value="DUF3577"/>
</dbReference>
<dbReference type="AlphaFoldDB" id="A0A2X2C5Q1"/>